<dbReference type="InterPro" id="IPR040198">
    <property type="entry name" value="Fido_containing"/>
</dbReference>
<evidence type="ECO:0000256" key="1">
    <source>
        <dbReference type="PIRSR" id="PIRSR640198-1"/>
    </source>
</evidence>
<dbReference type="PROSITE" id="PS51459">
    <property type="entry name" value="FIDO"/>
    <property type="match status" value="1"/>
</dbReference>
<dbReference type="EMBL" id="JAQGDS010000005">
    <property type="protein sequence ID" value="KAJ6260696.1"/>
    <property type="molecule type" value="Genomic_DNA"/>
</dbReference>
<dbReference type="PANTHER" id="PTHR13504">
    <property type="entry name" value="FIDO DOMAIN-CONTAINING PROTEIN DDB_G0283145"/>
    <property type="match status" value="1"/>
</dbReference>
<keyword evidence="2" id="KW-0547">Nucleotide-binding</keyword>
<dbReference type="AlphaFoldDB" id="A0AAD6NID7"/>
<comment type="caution">
    <text evidence="4">The sequence shown here is derived from an EMBL/GenBank/DDBJ whole genome shotgun (WGS) entry which is preliminary data.</text>
</comment>
<dbReference type="PANTHER" id="PTHR13504:SF38">
    <property type="entry name" value="FIDO DOMAIN-CONTAINING PROTEIN"/>
    <property type="match status" value="1"/>
</dbReference>
<evidence type="ECO:0000313" key="4">
    <source>
        <dbReference type="EMBL" id="KAJ6260696.1"/>
    </source>
</evidence>
<dbReference type="GO" id="GO:0005524">
    <property type="term" value="F:ATP binding"/>
    <property type="evidence" value="ECO:0007669"/>
    <property type="project" value="UniProtKB-KW"/>
</dbReference>
<organism evidence="4 5">
    <name type="scientific">Drechslerella dactyloides</name>
    <name type="common">Nematode-trapping fungus</name>
    <name type="synonym">Arthrobotrys dactyloides</name>
    <dbReference type="NCBI Taxonomy" id="74499"/>
    <lineage>
        <taxon>Eukaryota</taxon>
        <taxon>Fungi</taxon>
        <taxon>Dikarya</taxon>
        <taxon>Ascomycota</taxon>
        <taxon>Pezizomycotina</taxon>
        <taxon>Orbiliomycetes</taxon>
        <taxon>Orbiliales</taxon>
        <taxon>Orbiliaceae</taxon>
        <taxon>Drechslerella</taxon>
    </lineage>
</organism>
<dbReference type="Proteomes" id="UP001221413">
    <property type="component" value="Unassembled WGS sequence"/>
</dbReference>
<protein>
    <recommendedName>
        <fullName evidence="3">Fido domain-containing protein</fullName>
    </recommendedName>
</protein>
<gene>
    <name evidence="4" type="ORF">Dda_4925</name>
</gene>
<sequence length="349" mass="39550">MLSSAPTRPLWSIFDTPERRKNLDGGPFQYQTDGYRIPPWCAIHQSDLKTIPDTLGKVANALANAANSEAQDAFEKEFAKFIYSSNAMENAGLNQSDTWETVRELLAGASLTKDIDDTCIWLESRSQQPEIDISRRQVIQHVHAFIFLKKEAETRGHLSEAKLLECHKILMNGIPSDQGFMGYQGRYRQCEMVAGRPLKLRTGGVKQVLEADLVASKMSMWIANYNSALENTSDPVATASFLKIAFLQIHPFLDGNSRMSRLLFNTLVTRYYPHTIINFGETPRDRTKYLNTVRESRRRNAPGIFAFFALKLAAKSSLDRLNELYKSGPEEMALVKEESIEVMEKLRDC</sequence>
<proteinExistence type="predicted"/>
<dbReference type="InterPro" id="IPR003812">
    <property type="entry name" value="Fido"/>
</dbReference>
<evidence type="ECO:0000313" key="5">
    <source>
        <dbReference type="Proteomes" id="UP001221413"/>
    </source>
</evidence>
<dbReference type="Gene3D" id="1.10.3290.10">
    <property type="entry name" value="Fido-like domain"/>
    <property type="match status" value="1"/>
</dbReference>
<feature type="binding site" evidence="2">
    <location>
        <begin position="254"/>
        <end position="261"/>
    </location>
    <ligand>
        <name>ATP</name>
        <dbReference type="ChEBI" id="CHEBI:30616"/>
    </ligand>
</feature>
<dbReference type="Pfam" id="PF02661">
    <property type="entry name" value="Fic"/>
    <property type="match status" value="1"/>
</dbReference>
<feature type="domain" description="Fido" evidence="3">
    <location>
        <begin position="158"/>
        <end position="311"/>
    </location>
</feature>
<dbReference type="InterPro" id="IPR036597">
    <property type="entry name" value="Fido-like_dom_sf"/>
</dbReference>
<keyword evidence="2" id="KW-0067">ATP-binding</keyword>
<keyword evidence="5" id="KW-1185">Reference proteome</keyword>
<dbReference type="SUPFAM" id="SSF140931">
    <property type="entry name" value="Fic-like"/>
    <property type="match status" value="1"/>
</dbReference>
<evidence type="ECO:0000256" key="2">
    <source>
        <dbReference type="PIRSR" id="PIRSR640198-2"/>
    </source>
</evidence>
<reference evidence="4" key="1">
    <citation type="submission" date="2023-01" db="EMBL/GenBank/DDBJ databases">
        <title>The chitinases involved in constricting ring structure development in the nematode-trapping fungus Drechslerella dactyloides.</title>
        <authorList>
            <person name="Wang R."/>
            <person name="Zhang L."/>
            <person name="Tang P."/>
            <person name="Li S."/>
            <person name="Liang L."/>
        </authorList>
    </citation>
    <scope>NUCLEOTIDE SEQUENCE</scope>
    <source>
        <strain evidence="4">YMF1.00031</strain>
    </source>
</reference>
<name>A0AAD6NID7_DREDA</name>
<feature type="active site" evidence="1">
    <location>
        <position position="250"/>
    </location>
</feature>
<evidence type="ECO:0000259" key="3">
    <source>
        <dbReference type="PROSITE" id="PS51459"/>
    </source>
</evidence>
<accession>A0AAD6NID7</accession>